<protein>
    <recommendedName>
        <fullName evidence="3">DUF1015 domain-containing protein</fullName>
    </recommendedName>
</protein>
<dbReference type="InterPro" id="IPR008323">
    <property type="entry name" value="UCP033563"/>
</dbReference>
<evidence type="ECO:0000313" key="2">
    <source>
        <dbReference type="Proteomes" id="UP001174909"/>
    </source>
</evidence>
<dbReference type="PANTHER" id="PTHR36454:SF1">
    <property type="entry name" value="DUF1015 DOMAIN-CONTAINING PROTEIN"/>
    <property type="match status" value="1"/>
</dbReference>
<gene>
    <name evidence="1" type="ORF">GBAR_LOCUS1494</name>
</gene>
<dbReference type="AlphaFoldDB" id="A0AA35QWC1"/>
<dbReference type="Proteomes" id="UP001174909">
    <property type="component" value="Unassembled WGS sequence"/>
</dbReference>
<dbReference type="Pfam" id="PF06245">
    <property type="entry name" value="DUF1015"/>
    <property type="match status" value="1"/>
</dbReference>
<organism evidence="1 2">
    <name type="scientific">Geodia barretti</name>
    <name type="common">Barrett's horny sponge</name>
    <dbReference type="NCBI Taxonomy" id="519541"/>
    <lineage>
        <taxon>Eukaryota</taxon>
        <taxon>Metazoa</taxon>
        <taxon>Porifera</taxon>
        <taxon>Demospongiae</taxon>
        <taxon>Heteroscleromorpha</taxon>
        <taxon>Tetractinellida</taxon>
        <taxon>Astrophorina</taxon>
        <taxon>Geodiidae</taxon>
        <taxon>Geodia</taxon>
    </lineage>
</organism>
<evidence type="ECO:0000313" key="1">
    <source>
        <dbReference type="EMBL" id="CAI7994563.1"/>
    </source>
</evidence>
<dbReference type="PANTHER" id="PTHR36454">
    <property type="entry name" value="LMO2823 PROTEIN"/>
    <property type="match status" value="1"/>
</dbReference>
<dbReference type="EMBL" id="CASHTH010000217">
    <property type="protein sequence ID" value="CAI7994563.1"/>
    <property type="molecule type" value="Genomic_DNA"/>
</dbReference>
<proteinExistence type="predicted"/>
<name>A0AA35QWC1_GEOBA</name>
<reference evidence="1" key="1">
    <citation type="submission" date="2023-03" db="EMBL/GenBank/DDBJ databases">
        <authorList>
            <person name="Steffen K."/>
            <person name="Cardenas P."/>
        </authorList>
    </citation>
    <scope>NUCLEOTIDE SEQUENCE</scope>
</reference>
<keyword evidence="2" id="KW-1185">Reference proteome</keyword>
<accession>A0AA35QWC1</accession>
<evidence type="ECO:0008006" key="3">
    <source>
        <dbReference type="Google" id="ProtNLM"/>
    </source>
</evidence>
<sequence>MIESGVLIRDTAPRFYAWRMEAQGRAQTGLVAAASLAAYEQGAIKRHESTRPPKVEDRARHIEALGAQTGPLLLIHRPDEEVRRLIAAACAGPPLCRSVQGGTVTHTLWPIDGADEIEALTERFDRIGALYIADGHHRAAAAQTAAQAMGAGTGEAASRLLTVSFPADEVRILGYHRIVRGLNGLTSPRVFLRQIGQTLGCEPAEGPVEPAQPAHFGMYVEGRWYRLAAEGAAPASGAAVDRLDVSLLARLVLGPILGIGDPRLDARIDFVGGGRGVEALAAAVDGGDATVAFSLYPTSVEDLMAVADAGAILPPKTTWFEPKLADGLVSLVLS</sequence>
<comment type="caution">
    <text evidence="1">The sequence shown here is derived from an EMBL/GenBank/DDBJ whole genome shotgun (WGS) entry which is preliminary data.</text>
</comment>